<dbReference type="EMBL" id="MT708545">
    <property type="protein sequence ID" value="QOV06118.1"/>
    <property type="molecule type" value="Genomic_DNA"/>
</dbReference>
<evidence type="ECO:0000313" key="1">
    <source>
        <dbReference type="EMBL" id="QOV06118.1"/>
    </source>
</evidence>
<name>A0A7S6R7Z9_9CAUD</name>
<gene>
    <name evidence="1" type="ORF">CPT_Pasto_044</name>
</gene>
<accession>A0A7S6R7Z9</accession>
<organism evidence="1 2">
    <name type="scientific">Rhizobium phage Pasto</name>
    <dbReference type="NCBI Taxonomy" id="2767575"/>
    <lineage>
        <taxon>Viruses</taxon>
        <taxon>Duplodnaviria</taxon>
        <taxon>Heunggongvirae</taxon>
        <taxon>Uroviricota</taxon>
        <taxon>Caudoviricetes</taxon>
        <taxon>Autographivirales</taxon>
        <taxon>Autographivirales incertae sedis</taxon>
        <taxon>Pastovirus</taxon>
        <taxon>Pastovirus pasto</taxon>
    </lineage>
</organism>
<evidence type="ECO:0000313" key="2">
    <source>
        <dbReference type="Proteomes" id="UP000593603"/>
    </source>
</evidence>
<sequence>MLISTALRIATVSALTALILTGCATSGKIPVEPKLPPLPADIKVCFEDEVPAPKPGPLTKGQAMDLIASLKLSEFSKTMCGKRLIAFYESFA</sequence>
<reference evidence="1 2" key="1">
    <citation type="submission" date="2020-07" db="EMBL/GenBank/DDBJ databases">
        <title>Complete genome sequence of Rhizobium japonicum phage Pasto.</title>
        <authorList>
            <person name="Manuel N.S."/>
            <person name="Ravindran A."/>
            <person name="Newkirk H."/>
            <person name="Gonzalez C."/>
            <person name="Young R."/>
            <person name="Liu M."/>
        </authorList>
    </citation>
    <scope>NUCLEOTIDE SEQUENCE [LARGE SCALE GENOMIC DNA]</scope>
</reference>
<keyword evidence="2" id="KW-1185">Reference proteome</keyword>
<proteinExistence type="predicted"/>
<dbReference type="Proteomes" id="UP000593603">
    <property type="component" value="Segment"/>
</dbReference>
<protein>
    <submittedName>
        <fullName evidence="1">O-spanin</fullName>
    </submittedName>
</protein>